<evidence type="ECO:0000313" key="2">
    <source>
        <dbReference type="Proteomes" id="UP000029921"/>
    </source>
</evidence>
<protein>
    <submittedName>
        <fullName evidence="1">Uncharacterized protein</fullName>
    </submittedName>
</protein>
<sequence length="152" mass="17877">MNRNKLKKTTLNELNKFYSREWITFSDKGLTLHYKGDLKKFIEENEISSEMDFDRKFGDFRDEVLIKNGLDAISFCMDNDRLYPYHFGMTNAPLFGIEGCLGVEDMPVKHAFLFFNRYQVVDWLEELVKSGEVTFETFMDNTEAYEASLDSE</sequence>
<organism evidence="1 2">
    <name type="scientific">Helicobacter magdeburgensis</name>
    <dbReference type="NCBI Taxonomy" id="471858"/>
    <lineage>
        <taxon>Bacteria</taxon>
        <taxon>Pseudomonadati</taxon>
        <taxon>Campylobacterota</taxon>
        <taxon>Epsilonproteobacteria</taxon>
        <taxon>Campylobacterales</taxon>
        <taxon>Helicobacteraceae</taxon>
        <taxon>Helicobacter</taxon>
    </lineage>
</organism>
<comment type="caution">
    <text evidence="1">The sequence shown here is derived from an EMBL/GenBank/DDBJ whole genome shotgun (WGS) entry which is preliminary data.</text>
</comment>
<evidence type="ECO:0000313" key="1">
    <source>
        <dbReference type="EMBL" id="TLD93452.1"/>
    </source>
</evidence>
<dbReference type="RefSeq" id="WP_034586868.1">
    <property type="nucleotide sequence ID" value="NZ_JRPE02000002.1"/>
</dbReference>
<dbReference type="Proteomes" id="UP000029921">
    <property type="component" value="Unassembled WGS sequence"/>
</dbReference>
<dbReference type="EMBL" id="JRPE02000002">
    <property type="protein sequence ID" value="TLD93452.1"/>
    <property type="molecule type" value="Genomic_DNA"/>
</dbReference>
<dbReference type="AlphaFoldDB" id="A0A4V6I1W3"/>
<proteinExistence type="predicted"/>
<keyword evidence="2" id="KW-1185">Reference proteome</keyword>
<name>A0A4V6I1W3_9HELI</name>
<gene>
    <name evidence="1" type="ORF">LS74_001615</name>
</gene>
<reference evidence="1 2" key="1">
    <citation type="journal article" date="2014" name="Genome Announc.">
        <title>Draft genome sequences of eight enterohepatic helicobacter species isolated from both laboratory and wild rodents.</title>
        <authorList>
            <person name="Sheh A."/>
            <person name="Shen Z."/>
            <person name="Fox J.G."/>
        </authorList>
    </citation>
    <scope>NUCLEOTIDE SEQUENCE [LARGE SCALE GENOMIC DNA]</scope>
    <source>
        <strain evidence="1 2">MIT 96-1001</strain>
    </source>
</reference>
<accession>A0A4V6I1W3</accession>